<keyword evidence="4" id="KW-1185">Reference proteome</keyword>
<accession>A0A8R1YM42</accession>
<evidence type="ECO:0000256" key="1">
    <source>
        <dbReference type="SAM" id="MobiDB-lite"/>
    </source>
</evidence>
<evidence type="ECO:0000313" key="4">
    <source>
        <dbReference type="Proteomes" id="UP000005239"/>
    </source>
</evidence>
<sequence length="236" mass="26233">MKSICLLLSAPLLILSQQSSYGVPNDAPSTGYGSAPAAAASFFPFPFESSARHDILSPPHRRHHHHHRGSRSSSDSRDSSSAADDTCRRLKSKCDRDDENCCEAIVKKDVIKCKGNRGDIVQMQDGKGNLIDYGFGDVEVDVKCHDERWHVRNYNDKKKTVKNVVCYRFALPAIIDISVFETARTTPFDLESFFDSSRVSDAINWSAAVFTKDHSLVDDVEVQKALTNLDKAVIKA</sequence>
<proteinExistence type="predicted"/>
<reference evidence="4" key="1">
    <citation type="journal article" date="2008" name="Nat. Genet.">
        <title>The Pristionchus pacificus genome provides a unique perspective on nematode lifestyle and parasitism.</title>
        <authorList>
            <person name="Dieterich C."/>
            <person name="Clifton S.W."/>
            <person name="Schuster L.N."/>
            <person name="Chinwalla A."/>
            <person name="Delehaunty K."/>
            <person name="Dinkelacker I."/>
            <person name="Fulton L."/>
            <person name="Fulton R."/>
            <person name="Godfrey J."/>
            <person name="Minx P."/>
            <person name="Mitreva M."/>
            <person name="Roeseler W."/>
            <person name="Tian H."/>
            <person name="Witte H."/>
            <person name="Yang S.P."/>
            <person name="Wilson R.K."/>
            <person name="Sommer R.J."/>
        </authorList>
    </citation>
    <scope>NUCLEOTIDE SEQUENCE [LARGE SCALE GENOMIC DNA]</scope>
    <source>
        <strain evidence="4">PS312</strain>
    </source>
</reference>
<accession>A0A2A6CB61</accession>
<feature type="chain" id="PRO_5043983019" evidence="2">
    <location>
        <begin position="23"/>
        <end position="236"/>
    </location>
</feature>
<reference evidence="3" key="2">
    <citation type="submission" date="2022-06" db="UniProtKB">
        <authorList>
            <consortium name="EnsemblMetazoa"/>
        </authorList>
    </citation>
    <scope>IDENTIFICATION</scope>
    <source>
        <strain evidence="3">PS312</strain>
    </source>
</reference>
<organism evidence="3 4">
    <name type="scientific">Pristionchus pacificus</name>
    <name type="common">Parasitic nematode worm</name>
    <dbReference type="NCBI Taxonomy" id="54126"/>
    <lineage>
        <taxon>Eukaryota</taxon>
        <taxon>Metazoa</taxon>
        <taxon>Ecdysozoa</taxon>
        <taxon>Nematoda</taxon>
        <taxon>Chromadorea</taxon>
        <taxon>Rhabditida</taxon>
        <taxon>Rhabditina</taxon>
        <taxon>Diplogasteromorpha</taxon>
        <taxon>Diplogasteroidea</taxon>
        <taxon>Neodiplogasteridae</taxon>
        <taxon>Pristionchus</taxon>
    </lineage>
</organism>
<evidence type="ECO:0000256" key="2">
    <source>
        <dbReference type="SAM" id="SignalP"/>
    </source>
</evidence>
<feature type="signal peptide" evidence="2">
    <location>
        <begin position="1"/>
        <end position="22"/>
    </location>
</feature>
<keyword evidence="2" id="KW-0732">Signal</keyword>
<feature type="region of interest" description="Disordered" evidence="1">
    <location>
        <begin position="54"/>
        <end position="83"/>
    </location>
</feature>
<dbReference type="AlphaFoldDB" id="A0A2A6CB61"/>
<dbReference type="Proteomes" id="UP000005239">
    <property type="component" value="Unassembled WGS sequence"/>
</dbReference>
<evidence type="ECO:0000313" key="3">
    <source>
        <dbReference type="EnsemblMetazoa" id="PPA31922.1"/>
    </source>
</evidence>
<feature type="compositionally biased region" description="Basic residues" evidence="1">
    <location>
        <begin position="59"/>
        <end position="70"/>
    </location>
</feature>
<protein>
    <submittedName>
        <fullName evidence="3">Uncharacterized protein</fullName>
    </submittedName>
</protein>
<dbReference type="EnsemblMetazoa" id="PPA31922.1">
    <property type="protein sequence ID" value="PPA31922.1"/>
    <property type="gene ID" value="WBGene00204786"/>
</dbReference>
<name>A0A2A6CB61_PRIPA</name>
<gene>
    <name evidence="3" type="primary">WBGene00204786</name>
</gene>